<sequence>MDDNGEPIDSGAYSPTASPGVNSSNGQQGNPAVSNSLLISHAVSGNLGLEDSHRDALVEFAQYFDDTVALPVTAGFIYLAGSQFKVQEETAALRQEVAVMQENIAKFSSNAQNNFVISPAHKSDLLVASKIVLYSPTRISYSNDAVIADVYKYLKENAKQNTFTQFFSTETTSTRRVFTAAARSQASYAKTTLKDTWMELSLDLGITAATEQVAKAMLGSSEAIGAQHTSRLLLVRRFCRERNDRILKAKARPLTIPTTKTRNKNSKRKKRGGDNFSSTQSIENSEELVDCESNNGSDEEVGTIPDFWTDFDRYLKGKIDGKSEGKGRKRQMEGEGEVSRGWGKTFKSKEWMDFYEECIVQELLQHPEDTIPSIPRTRPQVNTQIPPLISPVSAHVGNGISSSVSDHRSHISVAGNAALFQTQTRSNTPTTPLSNQGFAFPGSHLHVPPVIDRQLFTPPPPGMSFSSPLPGTGSLHRANFHQSYAPSRPPPLGLRNILLPDIFERLRMKCGKNWLSEILAKLKIFIPFLLDRRERTCTSGPSRPQPLNTGFKGLNIDFKVSMSLNVDFKGSTSTLTSRSQRRIQGLNVEFKASTSTSRSQHQLQGFPSRLVASLYVDLSAGVSESRVRTLYLV</sequence>
<name>A0A9W8ZUY2_9AGAR</name>
<proteinExistence type="predicted"/>
<accession>A0A9W8ZUY2</accession>
<dbReference type="AlphaFoldDB" id="A0A9W8ZUY2"/>
<comment type="caution">
    <text evidence="2">The sequence shown here is derived from an EMBL/GenBank/DDBJ whole genome shotgun (WGS) entry which is preliminary data.</text>
</comment>
<dbReference type="Proteomes" id="UP001150238">
    <property type="component" value="Unassembled WGS sequence"/>
</dbReference>
<evidence type="ECO:0000256" key="1">
    <source>
        <dbReference type="SAM" id="MobiDB-lite"/>
    </source>
</evidence>
<organism evidence="2 3">
    <name type="scientific">Lentinula lateritia</name>
    <dbReference type="NCBI Taxonomy" id="40482"/>
    <lineage>
        <taxon>Eukaryota</taxon>
        <taxon>Fungi</taxon>
        <taxon>Dikarya</taxon>
        <taxon>Basidiomycota</taxon>
        <taxon>Agaricomycotina</taxon>
        <taxon>Agaricomycetes</taxon>
        <taxon>Agaricomycetidae</taxon>
        <taxon>Agaricales</taxon>
        <taxon>Marasmiineae</taxon>
        <taxon>Omphalotaceae</taxon>
        <taxon>Lentinula</taxon>
    </lineage>
</organism>
<gene>
    <name evidence="2" type="ORF">C8J55DRAFT_492569</name>
</gene>
<feature type="compositionally biased region" description="Basic residues" evidence="1">
    <location>
        <begin position="261"/>
        <end position="271"/>
    </location>
</feature>
<feature type="region of interest" description="Disordered" evidence="1">
    <location>
        <begin position="251"/>
        <end position="302"/>
    </location>
</feature>
<dbReference type="EMBL" id="JANVFS010000040">
    <property type="protein sequence ID" value="KAJ4467656.1"/>
    <property type="molecule type" value="Genomic_DNA"/>
</dbReference>
<feature type="region of interest" description="Disordered" evidence="1">
    <location>
        <begin position="1"/>
        <end position="30"/>
    </location>
</feature>
<protein>
    <submittedName>
        <fullName evidence="2">Uncharacterized protein</fullName>
    </submittedName>
</protein>
<evidence type="ECO:0000313" key="2">
    <source>
        <dbReference type="EMBL" id="KAJ4467656.1"/>
    </source>
</evidence>
<reference evidence="2" key="2">
    <citation type="journal article" date="2023" name="Proc. Natl. Acad. Sci. U.S.A.">
        <title>A global phylogenomic analysis of the shiitake genus Lentinula.</title>
        <authorList>
            <person name="Sierra-Patev S."/>
            <person name="Min B."/>
            <person name="Naranjo-Ortiz M."/>
            <person name="Looney B."/>
            <person name="Konkel Z."/>
            <person name="Slot J.C."/>
            <person name="Sakamoto Y."/>
            <person name="Steenwyk J.L."/>
            <person name="Rokas A."/>
            <person name="Carro J."/>
            <person name="Camarero S."/>
            <person name="Ferreira P."/>
            <person name="Molpeceres G."/>
            <person name="Ruiz-Duenas F.J."/>
            <person name="Serrano A."/>
            <person name="Henrissat B."/>
            <person name="Drula E."/>
            <person name="Hughes K.W."/>
            <person name="Mata J.L."/>
            <person name="Ishikawa N.K."/>
            <person name="Vargas-Isla R."/>
            <person name="Ushijima S."/>
            <person name="Smith C.A."/>
            <person name="Donoghue J."/>
            <person name="Ahrendt S."/>
            <person name="Andreopoulos W."/>
            <person name="He G."/>
            <person name="LaButti K."/>
            <person name="Lipzen A."/>
            <person name="Ng V."/>
            <person name="Riley R."/>
            <person name="Sandor L."/>
            <person name="Barry K."/>
            <person name="Martinez A.T."/>
            <person name="Xiao Y."/>
            <person name="Gibbons J.G."/>
            <person name="Terashima K."/>
            <person name="Grigoriev I.V."/>
            <person name="Hibbett D."/>
        </authorList>
    </citation>
    <scope>NUCLEOTIDE SEQUENCE</scope>
    <source>
        <strain evidence="2">Sp2 HRB7682 ss15</strain>
    </source>
</reference>
<reference evidence="2" key="1">
    <citation type="submission" date="2022-08" db="EMBL/GenBank/DDBJ databases">
        <authorList>
            <consortium name="DOE Joint Genome Institute"/>
            <person name="Min B."/>
            <person name="Riley R."/>
            <person name="Sierra-Patev S."/>
            <person name="Naranjo-Ortiz M."/>
            <person name="Looney B."/>
            <person name="Konkel Z."/>
            <person name="Slot J.C."/>
            <person name="Sakamoto Y."/>
            <person name="Steenwyk J.L."/>
            <person name="Rokas A."/>
            <person name="Carro J."/>
            <person name="Camarero S."/>
            <person name="Ferreira P."/>
            <person name="Molpeceres G."/>
            <person name="Ruiz-Duenas F.J."/>
            <person name="Serrano A."/>
            <person name="Henrissat B."/>
            <person name="Drula E."/>
            <person name="Hughes K.W."/>
            <person name="Mata J.L."/>
            <person name="Ishikawa N.K."/>
            <person name="Vargas-Isla R."/>
            <person name="Ushijima S."/>
            <person name="Smith C.A."/>
            <person name="Ahrendt S."/>
            <person name="Andreopoulos W."/>
            <person name="He G."/>
            <person name="Labutti K."/>
            <person name="Lipzen A."/>
            <person name="Ng V."/>
            <person name="Sandor L."/>
            <person name="Barry K."/>
            <person name="Martinez A.T."/>
            <person name="Xiao Y."/>
            <person name="Gibbons J.G."/>
            <person name="Terashima K."/>
            <person name="Hibbett D.S."/>
            <person name="Grigoriev I.V."/>
        </authorList>
    </citation>
    <scope>NUCLEOTIDE SEQUENCE</scope>
    <source>
        <strain evidence="2">Sp2 HRB7682 ss15</strain>
    </source>
</reference>
<evidence type="ECO:0000313" key="3">
    <source>
        <dbReference type="Proteomes" id="UP001150238"/>
    </source>
</evidence>
<feature type="compositionally biased region" description="Polar residues" evidence="1">
    <location>
        <begin position="13"/>
        <end position="30"/>
    </location>
</feature>